<dbReference type="PANTHER" id="PTHR33730">
    <property type="entry name" value="OS05G0542732 PROTEIN-RELATED"/>
    <property type="match status" value="1"/>
</dbReference>
<name>A0A8K0I4I1_COCNU</name>
<organism evidence="1 2">
    <name type="scientific">Cocos nucifera</name>
    <name type="common">Coconut palm</name>
    <dbReference type="NCBI Taxonomy" id="13894"/>
    <lineage>
        <taxon>Eukaryota</taxon>
        <taxon>Viridiplantae</taxon>
        <taxon>Streptophyta</taxon>
        <taxon>Embryophyta</taxon>
        <taxon>Tracheophyta</taxon>
        <taxon>Spermatophyta</taxon>
        <taxon>Magnoliopsida</taxon>
        <taxon>Liliopsida</taxon>
        <taxon>Arecaceae</taxon>
        <taxon>Arecoideae</taxon>
        <taxon>Cocoseae</taxon>
        <taxon>Attaleinae</taxon>
        <taxon>Cocos</taxon>
    </lineage>
</organism>
<dbReference type="AlphaFoldDB" id="A0A8K0I4I1"/>
<reference evidence="1" key="1">
    <citation type="journal article" date="2017" name="Gigascience">
        <title>The genome draft of coconut (Cocos nucifera).</title>
        <authorList>
            <person name="Xiao Y."/>
            <person name="Xu P."/>
            <person name="Fan H."/>
            <person name="Baudouin L."/>
            <person name="Xia W."/>
            <person name="Bocs S."/>
            <person name="Xu J."/>
            <person name="Li Q."/>
            <person name="Guo A."/>
            <person name="Zhou L."/>
            <person name="Li J."/>
            <person name="Wu Y."/>
            <person name="Ma Z."/>
            <person name="Armero A."/>
            <person name="Issali A.E."/>
            <person name="Liu N."/>
            <person name="Peng M."/>
            <person name="Yang Y."/>
        </authorList>
    </citation>
    <scope>NUCLEOTIDE SEQUENCE</scope>
    <source>
        <tissue evidence="1">Spear leaf of Hainan Tall coconut</tissue>
    </source>
</reference>
<evidence type="ECO:0000313" key="1">
    <source>
        <dbReference type="EMBL" id="KAG1335583.1"/>
    </source>
</evidence>
<sequence>MAGLQRSVQTFRRSGSSGLVWDDRFFSGEMKKEEEGLEFGELRQSQSVGSIGMMKRSRSIGMQPFRTAHVPPSMDPPSPEVSGCMLCGIFGRQRRTKPSKPRRH</sequence>
<dbReference type="GO" id="GO:0016301">
    <property type="term" value="F:kinase activity"/>
    <property type="evidence" value="ECO:0007669"/>
    <property type="project" value="UniProtKB-KW"/>
</dbReference>
<keyword evidence="1" id="KW-0808">Transferase</keyword>
<dbReference type="OrthoDB" id="689003at2759"/>
<evidence type="ECO:0000313" key="2">
    <source>
        <dbReference type="Proteomes" id="UP000797356"/>
    </source>
</evidence>
<accession>A0A8K0I4I1</accession>
<reference evidence="1" key="2">
    <citation type="submission" date="2019-07" db="EMBL/GenBank/DDBJ databases">
        <authorList>
            <person name="Yang Y."/>
            <person name="Bocs S."/>
            <person name="Baudouin L."/>
        </authorList>
    </citation>
    <scope>NUCLEOTIDE SEQUENCE</scope>
    <source>
        <tissue evidence="1">Spear leaf of Hainan Tall coconut</tissue>
    </source>
</reference>
<comment type="caution">
    <text evidence="1">The sequence shown here is derived from an EMBL/GenBank/DDBJ whole genome shotgun (WGS) entry which is preliminary data.</text>
</comment>
<dbReference type="InterPro" id="IPR031421">
    <property type="entry name" value="DUF4666"/>
</dbReference>
<keyword evidence="2" id="KW-1185">Reference proteome</keyword>
<dbReference type="PANTHER" id="PTHR33730:SF16">
    <property type="entry name" value="OS01G0174100 PROTEIN"/>
    <property type="match status" value="1"/>
</dbReference>
<keyword evidence="1" id="KW-0418">Kinase</keyword>
<protein>
    <submittedName>
        <fullName evidence="1">MAPK kinase substrate protein</fullName>
    </submittedName>
</protein>
<proteinExistence type="predicted"/>
<dbReference type="EMBL" id="CM017874">
    <property type="protein sequence ID" value="KAG1335583.1"/>
    <property type="molecule type" value="Genomic_DNA"/>
</dbReference>
<dbReference type="Proteomes" id="UP000797356">
    <property type="component" value="Chromosome 3"/>
</dbReference>
<gene>
    <name evidence="1" type="ORF">COCNU_03G017020</name>
</gene>
<dbReference type="Pfam" id="PF15697">
    <property type="entry name" value="DUF4666"/>
    <property type="match status" value="1"/>
</dbReference>